<dbReference type="EMBL" id="OX596098">
    <property type="protein sequence ID" value="CAM9631292.1"/>
    <property type="molecule type" value="Genomic_DNA"/>
</dbReference>
<gene>
    <name evidence="1" type="ORF">MRATA1EN22A_LOCUS5231</name>
</gene>
<accession>A0AC59YEH4</accession>
<proteinExistence type="predicted"/>
<protein>
    <submittedName>
        <fullName evidence="1">Uncharacterized protein</fullName>
    </submittedName>
</protein>
<sequence length="351" mass="38013">MTNITASEDQLQFSLFTSESNLTGQTLCIRVQPLLRAMSNLTIANRAAHQLTRKDLDATELANRTNSDPKFEVTEPPVHSRLVQRVGRDTALEGATLFTQRDIDQGLLMLEPHANLTGPNSLSDSFTFLLRADDVQPAAACLPFTIVPPDPFLLQAFTPDVSFLVTDSLVTIGLSQEKPVVSSGPTTQTGTLGKLTQTRWPEAAPWGRHSGEEPTLDVTASPTRVIWSPDATRASPGAPTQPRESSHLLMVIIPLTVVLFLLIVTVVASCVWLLVQKAEKAKPLIKPQINLEPPTAGPRPERSATVPAVTVTPLLRSSGSLPVSLFRTPQCERMEKSPASKPAGRCAPWEA</sequence>
<evidence type="ECO:0000313" key="1">
    <source>
        <dbReference type="EMBL" id="CAM9631292.1"/>
    </source>
</evidence>
<reference evidence="1" key="1">
    <citation type="submission" date="2023-05" db="EMBL/GenBank/DDBJ databases">
        <authorList>
            <consortium name="ELIXIR-Norway"/>
        </authorList>
    </citation>
    <scope>NUCLEOTIDE SEQUENCE</scope>
</reference>
<reference evidence="1" key="2">
    <citation type="submission" date="2025-03" db="EMBL/GenBank/DDBJ databases">
        <authorList>
            <consortium name="ELIXIR-Norway"/>
            <consortium name="Elixir Norway"/>
        </authorList>
    </citation>
    <scope>NUCLEOTIDE SEQUENCE</scope>
</reference>
<dbReference type="Proteomes" id="UP001162501">
    <property type="component" value="Chromosome 14"/>
</dbReference>
<name>A0AC59YEH4_RANTA</name>
<evidence type="ECO:0000313" key="2">
    <source>
        <dbReference type="Proteomes" id="UP001162501"/>
    </source>
</evidence>
<organism evidence="1 2">
    <name type="scientific">Rangifer tarandus platyrhynchus</name>
    <name type="common">Svalbard reindeer</name>
    <dbReference type="NCBI Taxonomy" id="3082113"/>
    <lineage>
        <taxon>Eukaryota</taxon>
        <taxon>Metazoa</taxon>
        <taxon>Chordata</taxon>
        <taxon>Craniata</taxon>
        <taxon>Vertebrata</taxon>
        <taxon>Euteleostomi</taxon>
        <taxon>Mammalia</taxon>
        <taxon>Eutheria</taxon>
        <taxon>Laurasiatheria</taxon>
        <taxon>Artiodactyla</taxon>
        <taxon>Ruminantia</taxon>
        <taxon>Pecora</taxon>
        <taxon>Cervidae</taxon>
        <taxon>Odocoileinae</taxon>
        <taxon>Rangifer</taxon>
    </lineage>
</organism>